<dbReference type="InterPro" id="IPR027417">
    <property type="entry name" value="P-loop_NTPase"/>
</dbReference>
<name>A0A1W1HI63_9BACT</name>
<evidence type="ECO:0000313" key="1">
    <source>
        <dbReference type="EMBL" id="SLM32113.1"/>
    </source>
</evidence>
<dbReference type="EMBL" id="FWEV01000303">
    <property type="protein sequence ID" value="SLM32113.1"/>
    <property type="molecule type" value="Genomic_DNA"/>
</dbReference>
<evidence type="ECO:0008006" key="3">
    <source>
        <dbReference type="Google" id="ProtNLM"/>
    </source>
</evidence>
<dbReference type="SUPFAM" id="SSF53795">
    <property type="entry name" value="PEP carboxykinase-like"/>
    <property type="match status" value="1"/>
</dbReference>
<dbReference type="Proteomes" id="UP000191931">
    <property type="component" value="Unassembled WGS sequence"/>
</dbReference>
<reference evidence="1 2" key="1">
    <citation type="submission" date="2017-03" db="EMBL/GenBank/DDBJ databases">
        <authorList>
            <person name="Afonso C.L."/>
            <person name="Miller P.J."/>
            <person name="Scott M.A."/>
            <person name="Spackman E."/>
            <person name="Goraichik I."/>
            <person name="Dimitrov K.M."/>
            <person name="Suarez D.L."/>
            <person name="Swayne D.E."/>
        </authorList>
    </citation>
    <scope>NUCLEOTIDE SEQUENCE [LARGE SCALE GENOMIC DNA]</scope>
    <source>
        <strain evidence="1">PRJEB14757</strain>
    </source>
</reference>
<gene>
    <name evidence="1" type="ORF">MTBBW1_60013</name>
</gene>
<organism evidence="1 2">
    <name type="scientific">Desulfamplus magnetovallimortis</name>
    <dbReference type="NCBI Taxonomy" id="1246637"/>
    <lineage>
        <taxon>Bacteria</taxon>
        <taxon>Pseudomonadati</taxon>
        <taxon>Thermodesulfobacteriota</taxon>
        <taxon>Desulfobacteria</taxon>
        <taxon>Desulfobacterales</taxon>
        <taxon>Desulfobacteraceae</taxon>
        <taxon>Desulfamplus</taxon>
    </lineage>
</organism>
<protein>
    <recommendedName>
        <fullName evidence="3">HPr kinase</fullName>
    </recommendedName>
</protein>
<evidence type="ECO:0000313" key="2">
    <source>
        <dbReference type="Proteomes" id="UP000191931"/>
    </source>
</evidence>
<accession>A0A1W1HI63</accession>
<dbReference type="Gene3D" id="3.40.50.300">
    <property type="entry name" value="P-loop containing nucleotide triphosphate hydrolases"/>
    <property type="match status" value="1"/>
</dbReference>
<sequence length="337" mass="37971">MNSCHCYFPKMQIALSSEENLLSFSIIQRALNLTKTNSLEENSENIFVKIKCLFSQEISILPEWLQTEIISCDFSIQPRLFYKTHQLAAVVKENQTLFCALLNRNDNSIDFITISSREPHGGIYTPLITILFREILNSYGYTLLHSAAVCYPDGTGALIIGESGHGKTTTALSLVRHGARLLGDDLTLIELKENSVIAHGVPERLNITEDTYAFFDELKEMPLEALSRKNQLKKTVDPEAVYGESCWQNKTEINYIFFPEISKKGPLLKPLKSNKILEKLIKSHGFCCDQKTDADAMYRLISIADITNSYKLFTGDDPASLGSWMIKKSQILKTINA</sequence>
<keyword evidence="2" id="KW-1185">Reference proteome</keyword>
<dbReference type="AlphaFoldDB" id="A0A1W1HI63"/>
<proteinExistence type="predicted"/>
<dbReference type="STRING" id="1246637.MTBBW1_60013"/>
<dbReference type="RefSeq" id="WP_080797903.1">
    <property type="nucleotide sequence ID" value="NZ_LT828540.1"/>
</dbReference>